<accession>A0A840TPG9</accession>
<name>A0A840TPG9_9BACT</name>
<dbReference type="EMBL" id="JACHGF010000001">
    <property type="protein sequence ID" value="MBB5281918.1"/>
    <property type="molecule type" value="Genomic_DNA"/>
</dbReference>
<dbReference type="PANTHER" id="PTHR12110">
    <property type="entry name" value="HYDROXYPYRUVATE ISOMERASE"/>
    <property type="match status" value="1"/>
</dbReference>
<dbReference type="RefSeq" id="WP_184169259.1">
    <property type="nucleotide sequence ID" value="NZ_JACHGF010000001.1"/>
</dbReference>
<feature type="domain" description="Xylose isomerase-like TIM barrel" evidence="1">
    <location>
        <begin position="52"/>
        <end position="269"/>
    </location>
</feature>
<dbReference type="GO" id="GO:0016853">
    <property type="term" value="F:isomerase activity"/>
    <property type="evidence" value="ECO:0007669"/>
    <property type="project" value="UniProtKB-KW"/>
</dbReference>
<keyword evidence="3" id="KW-1185">Reference proteome</keyword>
<dbReference type="Pfam" id="PF01261">
    <property type="entry name" value="AP_endonuc_2"/>
    <property type="match status" value="1"/>
</dbReference>
<proteinExistence type="predicted"/>
<dbReference type="InterPro" id="IPR013022">
    <property type="entry name" value="Xyl_isomerase-like_TIM-brl"/>
</dbReference>
<evidence type="ECO:0000313" key="2">
    <source>
        <dbReference type="EMBL" id="MBB5281918.1"/>
    </source>
</evidence>
<dbReference type="AlphaFoldDB" id="A0A840TPG9"/>
<dbReference type="SUPFAM" id="SSF51658">
    <property type="entry name" value="Xylose isomerase-like"/>
    <property type="match status" value="1"/>
</dbReference>
<dbReference type="InterPro" id="IPR050312">
    <property type="entry name" value="IolE/XylAMocC-like"/>
</dbReference>
<dbReference type="PANTHER" id="PTHR12110:SF53">
    <property type="entry name" value="BLR5974 PROTEIN"/>
    <property type="match status" value="1"/>
</dbReference>
<keyword evidence="2" id="KW-0413">Isomerase</keyword>
<dbReference type="Proteomes" id="UP000557307">
    <property type="component" value="Unassembled WGS sequence"/>
</dbReference>
<evidence type="ECO:0000313" key="3">
    <source>
        <dbReference type="Proteomes" id="UP000557307"/>
    </source>
</evidence>
<reference evidence="2 3" key="1">
    <citation type="submission" date="2020-08" db="EMBL/GenBank/DDBJ databases">
        <title>Genomic Encyclopedia of Type Strains, Phase IV (KMG-IV): sequencing the most valuable type-strain genomes for metagenomic binning, comparative biology and taxonomic classification.</title>
        <authorList>
            <person name="Goeker M."/>
        </authorList>
    </citation>
    <scope>NUCLEOTIDE SEQUENCE [LARGE SCALE GENOMIC DNA]</scope>
    <source>
        <strain evidence="2 3">DSM 105074</strain>
    </source>
</reference>
<comment type="caution">
    <text evidence="2">The sequence shown here is derived from an EMBL/GenBank/DDBJ whole genome shotgun (WGS) entry which is preliminary data.</text>
</comment>
<sequence length="288" mass="31757">MLTRREALRKAALLVGGVAGLNHVWARPVPAARWQLGACDWSLGKGLNPEAFDRARQIGLQGVQVSYNTGKDAVGLSNPDTLRAIREASLRTGVKIASLAIGELNRVPYKSEARTEAWVWNSVDAAKALDVQVVLLAFFSENDLRNDDAGKKVVIERLKKVAPHAEKQGITLGIESYLSGPEHLALIEAVGSPAVKVYYDFRNAADAGYDPYQELPLLGKEMICELHMKENGSRLGEGTLDWPRIAELVNKVGYQGWMHIEGATPKGADVVECYQQNRQYLETLFSFR</sequence>
<dbReference type="InterPro" id="IPR036237">
    <property type="entry name" value="Xyl_isomerase-like_sf"/>
</dbReference>
<organism evidence="2 3">
    <name type="scientific">Rhabdobacter roseus</name>
    <dbReference type="NCBI Taxonomy" id="1655419"/>
    <lineage>
        <taxon>Bacteria</taxon>
        <taxon>Pseudomonadati</taxon>
        <taxon>Bacteroidota</taxon>
        <taxon>Cytophagia</taxon>
        <taxon>Cytophagales</taxon>
        <taxon>Cytophagaceae</taxon>
        <taxon>Rhabdobacter</taxon>
    </lineage>
</organism>
<dbReference type="Gene3D" id="3.20.20.150">
    <property type="entry name" value="Divalent-metal-dependent TIM barrel enzymes"/>
    <property type="match status" value="1"/>
</dbReference>
<evidence type="ECO:0000259" key="1">
    <source>
        <dbReference type="Pfam" id="PF01261"/>
    </source>
</evidence>
<protein>
    <submittedName>
        <fullName evidence="2">Sugar phosphate isomerase/epimerase</fullName>
    </submittedName>
</protein>
<gene>
    <name evidence="2" type="ORF">HNQ92_000039</name>
</gene>